<reference evidence="4 5" key="1">
    <citation type="submission" date="2018-05" db="EMBL/GenBank/DDBJ databases">
        <title>Genomic Encyclopedia of Type Strains, Phase IV (KMG-IV): sequencing the most valuable type-strain genomes for metagenomic binning, comparative biology and taxonomic classification.</title>
        <authorList>
            <person name="Goeker M."/>
        </authorList>
    </citation>
    <scope>NUCLEOTIDE SEQUENCE [LARGE SCALE GENOMIC DNA]</scope>
    <source>
        <strain evidence="4 5">DSM 23606</strain>
    </source>
</reference>
<evidence type="ECO:0000256" key="2">
    <source>
        <dbReference type="ARBA" id="ARBA00044983"/>
    </source>
</evidence>
<comment type="caution">
    <text evidence="4">The sequence shown here is derived from an EMBL/GenBank/DDBJ whole genome shotgun (WGS) entry which is preliminary data.</text>
</comment>
<dbReference type="Pfam" id="PF13801">
    <property type="entry name" value="Metal_resist"/>
    <property type="match status" value="1"/>
</dbReference>
<gene>
    <name evidence="4" type="ORF">C7443_1017</name>
</gene>
<evidence type="ECO:0000313" key="5">
    <source>
        <dbReference type="Proteomes" id="UP000246569"/>
    </source>
</evidence>
<evidence type="ECO:0000313" key="4">
    <source>
        <dbReference type="EMBL" id="PWV65524.1"/>
    </source>
</evidence>
<dbReference type="EMBL" id="QGTJ01000001">
    <property type="protein sequence ID" value="PWV65524.1"/>
    <property type="molecule type" value="Genomic_DNA"/>
</dbReference>
<name>A0A317N038_9GAMM</name>
<organism evidence="4 5">
    <name type="scientific">Plasticicumulans acidivorans</name>
    <dbReference type="NCBI Taxonomy" id="886464"/>
    <lineage>
        <taxon>Bacteria</taxon>
        <taxon>Pseudomonadati</taxon>
        <taxon>Pseudomonadota</taxon>
        <taxon>Gammaproteobacteria</taxon>
        <taxon>Candidatus Competibacteraceae</taxon>
        <taxon>Plasticicumulans</taxon>
    </lineage>
</organism>
<comment type="similarity">
    <text evidence="1">Belongs to the ZraP family.</text>
</comment>
<dbReference type="Proteomes" id="UP000246569">
    <property type="component" value="Unassembled WGS sequence"/>
</dbReference>
<evidence type="ECO:0000256" key="3">
    <source>
        <dbReference type="ARBA" id="ARBA00045001"/>
    </source>
</evidence>
<evidence type="ECO:0000256" key="1">
    <source>
        <dbReference type="ARBA" id="ARBA00044945"/>
    </source>
</evidence>
<dbReference type="InterPro" id="IPR025961">
    <property type="entry name" value="Metal_resist"/>
</dbReference>
<keyword evidence="5" id="KW-1185">Reference proteome</keyword>
<sequence length="159" mass="17854">MSTRITSPRWLWLVLILSLLVNVFCVGLIAGRFGHRLAGFLEIHRQVNDVLAPLPAPTQQRLRAELRSALIDSRAQFAALHTGRQQLLDHLAAPTLDPTAIEADFSRNRQQLQALQTALQQHLLQTVSTLDPNERQLLIESLRRRLPASGIGQLDRLAH</sequence>
<proteinExistence type="inferred from homology"/>
<dbReference type="RefSeq" id="WP_110016535.1">
    <property type="nucleotide sequence ID" value="NZ_QGTJ01000001.1"/>
</dbReference>
<accession>A0A317N038</accession>
<protein>
    <recommendedName>
        <fullName evidence="2">Signaling pathway modulator ZraP</fullName>
    </recommendedName>
    <alternativeName>
        <fullName evidence="3">Zinc resistance-associated protein</fullName>
    </alternativeName>
</protein>
<dbReference type="AlphaFoldDB" id="A0A317N038"/>